<evidence type="ECO:0008006" key="4">
    <source>
        <dbReference type="Google" id="ProtNLM"/>
    </source>
</evidence>
<dbReference type="Proteomes" id="UP000214973">
    <property type="component" value="Chromosome 1"/>
</dbReference>
<gene>
    <name evidence="2" type="ORF">SAMEA44547418_01657</name>
</gene>
<organism evidence="2 3">
    <name type="scientific">Veillonella rodentium</name>
    <dbReference type="NCBI Taxonomy" id="248315"/>
    <lineage>
        <taxon>Bacteria</taxon>
        <taxon>Bacillati</taxon>
        <taxon>Bacillota</taxon>
        <taxon>Negativicutes</taxon>
        <taxon>Veillonellales</taxon>
        <taxon>Veillonellaceae</taxon>
        <taxon>Veillonella</taxon>
    </lineage>
</organism>
<protein>
    <recommendedName>
        <fullName evidence="4">DUF3829 domain-containing protein</fullName>
    </recommendedName>
</protein>
<feature type="transmembrane region" description="Helical" evidence="1">
    <location>
        <begin position="7"/>
        <end position="30"/>
    </location>
</feature>
<evidence type="ECO:0000256" key="1">
    <source>
        <dbReference type="SAM" id="Phobius"/>
    </source>
</evidence>
<keyword evidence="1" id="KW-0812">Transmembrane</keyword>
<keyword evidence="1" id="KW-1133">Transmembrane helix</keyword>
<keyword evidence="3" id="KW-1185">Reference proteome</keyword>
<dbReference type="RefSeq" id="WP_095066467.1">
    <property type="nucleotide sequence ID" value="NZ_LT906470.1"/>
</dbReference>
<evidence type="ECO:0000313" key="2">
    <source>
        <dbReference type="EMBL" id="SNV73817.1"/>
    </source>
</evidence>
<reference evidence="2 3" key="1">
    <citation type="submission" date="2017-06" db="EMBL/GenBank/DDBJ databases">
        <authorList>
            <consortium name="Pathogen Informatics"/>
        </authorList>
    </citation>
    <scope>NUCLEOTIDE SEQUENCE [LARGE SCALE GENOMIC DNA]</scope>
    <source>
        <strain evidence="2 3">NCTC12018</strain>
    </source>
</reference>
<proteinExistence type="predicted"/>
<dbReference type="KEGG" id="vrm:44547418_01657"/>
<dbReference type="AlphaFoldDB" id="A0A239ZS37"/>
<dbReference type="EMBL" id="LT906470">
    <property type="protein sequence ID" value="SNV73817.1"/>
    <property type="molecule type" value="Genomic_DNA"/>
</dbReference>
<accession>A0A239ZS37</accession>
<keyword evidence="1" id="KW-0472">Membrane</keyword>
<name>A0A239ZS37_9FIRM</name>
<evidence type="ECO:0000313" key="3">
    <source>
        <dbReference type="Proteomes" id="UP000214973"/>
    </source>
</evidence>
<sequence>MKKGYIKLIAAVVLGIAIIGGGIYGVYTLLSSNTATILYRSTVEDKINALRPYINALDAYNSYSVAYESQLQPTLEELRNGTHNTTVTLPKYKDLKQALEEAKQESPTAYEDVNQATNDVLALLDQIIPIADQLQVYYVARTYEKDNYKGSDELAAQYVPLAEQFNAAYNALDLALDNRNNQLYKERMGEFQEEKRENAVNFIELNLITAQTINLIDPDGNTDTQKVESNLQQITQRINKLQPGSTPSTQAAVKAYQDSTKEFVAEARNYIIINSSYGEAYTQLFIKYNKMVSKANSVNMNDLDITEKARNEE</sequence>